<dbReference type="InterPro" id="IPR003959">
    <property type="entry name" value="ATPase_AAA_core"/>
</dbReference>
<evidence type="ECO:0000256" key="4">
    <source>
        <dbReference type="ARBA" id="ARBA00022825"/>
    </source>
</evidence>
<dbReference type="GO" id="GO:0006515">
    <property type="term" value="P:protein quality control for misfolded or incompletely synthesized proteins"/>
    <property type="evidence" value="ECO:0007669"/>
    <property type="project" value="TreeGrafter"/>
</dbReference>
<reference evidence="7" key="1">
    <citation type="journal article" date="2019" name="MBio">
        <title>Virus Genomes from Deep Sea Sediments Expand the Ocean Megavirome and Support Independent Origins of Viral Gigantism.</title>
        <authorList>
            <person name="Backstrom D."/>
            <person name="Yutin N."/>
            <person name="Jorgensen S.L."/>
            <person name="Dharamshi J."/>
            <person name="Homa F."/>
            <person name="Zaremba-Niedwiedzka K."/>
            <person name="Spang A."/>
            <person name="Wolf Y.I."/>
            <person name="Koonin E.V."/>
            <person name="Ettema T.J."/>
        </authorList>
    </citation>
    <scope>NUCLEOTIDE SEQUENCE</scope>
</reference>
<dbReference type="SUPFAM" id="SSF54211">
    <property type="entry name" value="Ribosomal protein S5 domain 2-like"/>
    <property type="match status" value="1"/>
</dbReference>
<dbReference type="GO" id="GO:0004176">
    <property type="term" value="F:ATP-dependent peptidase activity"/>
    <property type="evidence" value="ECO:0007669"/>
    <property type="project" value="InterPro"/>
</dbReference>
<sequence length="972" mass="112012">MTVHVKDYKIRNLNKKYNDYSYYLINYQSHINKCYTEYIISTNEKYEYLAVINHLLMQMSNLHNTNIKNICESKDKILLLPNILSSYGNISNNMENSSHDSLINIIDIYKMIGMDLDDNKYQDIYNDPLDTIKSSILDQLSSKIGFINIKEGLSLLIGKKYSNLYKSDILNQIDMYNNIFIPLNYKIVNINKNDKLIFCKKKELKNDVVINNGARLYINIRNISYIAFDGYFINDNLNIHNRISNICYEHVYNKKKALEKYVLMKKNIDNDFIQQYFINITIGEIIISEKNNFLKQVIFDYNKYKEIKKMSFLDLVKEFKNYDKYDKHNIKKIFTIIKLLLFGSEKNINNAKLIINALKAKKTKKNYKIYDIINKNLDYCSKIKLCNAFIKDDILQHKNRKISVAKSLKNQIIACEYMPNSVKEKAMEKTEELEMLEKSGSGYYKQKMYIQTLLKYPWIHDDDDDIFTNISKDNKKCIKFLENVENKLNEKVFGHDECKKVIIELMGKWIINPNSSGTAIGLSGPPGIGKTLIATALGDALNIPFIKITLGGQNDGDKLHGHGYTYTEAQPGDIVKKMCNAGRQRCIIYFDELDKVAIKKDINEIYGILNHVVDSTTNKEIQDRFFQEIDFPLNKVLFVFSYNNPKRIDNSLLDRLYKIPIGPFTSPEKIIIANKFIIPEMVKSYKFIKSSKILSDNSISYIIDKYTNEDGVRDLKRKIESLFLGLNINRIKKSGIYSDNIKNPKNNSIVLSIQHIKNYLGDSKIHITRVNDSDMVGVINGLFTTDKGNGGILPIQIYNNDMGNNNNKFTLEITGNQLRTMTESIKVAFTTATHHINKNTKDKFFNKHIYGFHINNPGGGVDKDGPSAGCAFTVAFISRIINKKIRHDIAMTGEIELTGKISKIGGLVYKLIGAKKAGVKLVLVPIENELDILNIKKKNKYLFDNNFNVKLVSNLREVLEYAIVDFDKKDFN</sequence>
<proteinExistence type="predicted"/>
<keyword evidence="2" id="KW-0547">Nucleotide-binding</keyword>
<keyword evidence="5" id="KW-0067">ATP-binding</keyword>
<dbReference type="EMBL" id="MK500408">
    <property type="protein sequence ID" value="QBK89184.1"/>
    <property type="molecule type" value="Genomic_DNA"/>
</dbReference>
<evidence type="ECO:0000256" key="5">
    <source>
        <dbReference type="ARBA" id="ARBA00022840"/>
    </source>
</evidence>
<keyword evidence="1 7" id="KW-0645">Protease</keyword>
<dbReference type="Gene3D" id="3.40.50.300">
    <property type="entry name" value="P-loop containing nucleotide triphosphate hydrolases"/>
    <property type="match status" value="1"/>
</dbReference>
<dbReference type="GO" id="GO:0016887">
    <property type="term" value="F:ATP hydrolysis activity"/>
    <property type="evidence" value="ECO:0007669"/>
    <property type="project" value="InterPro"/>
</dbReference>
<dbReference type="Pfam" id="PF22667">
    <property type="entry name" value="Lon_lid"/>
    <property type="match status" value="1"/>
</dbReference>
<evidence type="ECO:0000313" key="7">
    <source>
        <dbReference type="EMBL" id="QBK89184.1"/>
    </source>
</evidence>
<evidence type="ECO:0000256" key="1">
    <source>
        <dbReference type="ARBA" id="ARBA00022670"/>
    </source>
</evidence>
<keyword evidence="3" id="KW-0378">Hydrolase</keyword>
<dbReference type="SUPFAM" id="SSF52540">
    <property type="entry name" value="P-loop containing nucleoside triphosphate hydrolases"/>
    <property type="match status" value="1"/>
</dbReference>
<dbReference type="PRINTS" id="PR00830">
    <property type="entry name" value="ENDOLAPTASE"/>
</dbReference>
<accession>A0A481Z311</accession>
<dbReference type="InterPro" id="IPR014721">
    <property type="entry name" value="Ribsml_uS5_D2-typ_fold_subgr"/>
</dbReference>
<organism evidence="7">
    <name type="scientific">Mimivirus LCMiAC02</name>
    <dbReference type="NCBI Taxonomy" id="2506609"/>
    <lineage>
        <taxon>Viruses</taxon>
        <taxon>Varidnaviria</taxon>
        <taxon>Bamfordvirae</taxon>
        <taxon>Nucleocytoviricota</taxon>
        <taxon>Megaviricetes</taxon>
        <taxon>Imitervirales</taxon>
        <taxon>Mimiviridae</taxon>
        <taxon>Klosneuvirinae</taxon>
    </lineage>
</organism>
<dbReference type="InterPro" id="IPR008269">
    <property type="entry name" value="Lon_proteolytic"/>
</dbReference>
<evidence type="ECO:0000259" key="6">
    <source>
        <dbReference type="PROSITE" id="PS51786"/>
    </source>
</evidence>
<evidence type="ECO:0000256" key="2">
    <source>
        <dbReference type="ARBA" id="ARBA00022741"/>
    </source>
</evidence>
<dbReference type="PROSITE" id="PS51786">
    <property type="entry name" value="LON_PROTEOLYTIC"/>
    <property type="match status" value="1"/>
</dbReference>
<feature type="domain" description="Lon proteolytic" evidence="6">
    <location>
        <begin position="773"/>
        <end position="965"/>
    </location>
</feature>
<dbReference type="PANTHER" id="PTHR43718">
    <property type="entry name" value="LON PROTEASE"/>
    <property type="match status" value="1"/>
</dbReference>
<evidence type="ECO:0000256" key="3">
    <source>
        <dbReference type="ARBA" id="ARBA00022801"/>
    </source>
</evidence>
<dbReference type="GO" id="GO:0004252">
    <property type="term" value="F:serine-type endopeptidase activity"/>
    <property type="evidence" value="ECO:0007669"/>
    <property type="project" value="InterPro"/>
</dbReference>
<dbReference type="PANTHER" id="PTHR43718:SF2">
    <property type="entry name" value="LON PROTEASE HOMOLOG, MITOCHONDRIAL"/>
    <property type="match status" value="1"/>
</dbReference>
<dbReference type="InterPro" id="IPR027065">
    <property type="entry name" value="Lon_Prtase"/>
</dbReference>
<dbReference type="Gene3D" id="3.30.230.10">
    <property type="match status" value="1"/>
</dbReference>
<dbReference type="InterPro" id="IPR027417">
    <property type="entry name" value="P-loop_NTPase"/>
</dbReference>
<dbReference type="GO" id="GO:0005524">
    <property type="term" value="F:ATP binding"/>
    <property type="evidence" value="ECO:0007669"/>
    <property type="project" value="UniProtKB-KW"/>
</dbReference>
<dbReference type="Pfam" id="PF05362">
    <property type="entry name" value="Lon_C"/>
    <property type="match status" value="1"/>
</dbReference>
<keyword evidence="4" id="KW-0720">Serine protease</keyword>
<dbReference type="Pfam" id="PF00004">
    <property type="entry name" value="AAA"/>
    <property type="match status" value="1"/>
</dbReference>
<dbReference type="InterPro" id="IPR054594">
    <property type="entry name" value="Lon_lid"/>
</dbReference>
<dbReference type="InterPro" id="IPR003593">
    <property type="entry name" value="AAA+_ATPase"/>
</dbReference>
<protein>
    <submittedName>
        <fullName evidence="7">ATP-dependent protease</fullName>
    </submittedName>
</protein>
<name>A0A481Z311_9VIRU</name>
<gene>
    <name evidence="7" type="ORF">LCMiAC02_02780</name>
</gene>
<dbReference type="Gene3D" id="1.10.8.60">
    <property type="match status" value="1"/>
</dbReference>
<dbReference type="SMART" id="SM00382">
    <property type="entry name" value="AAA"/>
    <property type="match status" value="1"/>
</dbReference>
<dbReference type="InterPro" id="IPR020568">
    <property type="entry name" value="Ribosomal_Su5_D2-typ_SF"/>
</dbReference>